<dbReference type="InterPro" id="IPR004681">
    <property type="entry name" value="TRAP_DctM"/>
</dbReference>
<evidence type="ECO:0000313" key="13">
    <source>
        <dbReference type="Proteomes" id="UP000295496"/>
    </source>
</evidence>
<evidence type="ECO:0000256" key="9">
    <source>
        <dbReference type="SAM" id="Phobius"/>
    </source>
</evidence>
<evidence type="ECO:0000259" key="10">
    <source>
        <dbReference type="Pfam" id="PF04290"/>
    </source>
</evidence>
<evidence type="ECO:0000256" key="7">
    <source>
        <dbReference type="ARBA" id="ARBA00023136"/>
    </source>
</evidence>
<dbReference type="EMBL" id="SMGJ01000003">
    <property type="protein sequence ID" value="TCK70047.1"/>
    <property type="molecule type" value="Genomic_DNA"/>
</dbReference>
<dbReference type="AlphaFoldDB" id="A0A4R1KZE6"/>
<dbReference type="NCBIfam" id="TIGR00786">
    <property type="entry name" value="dctM"/>
    <property type="match status" value="1"/>
</dbReference>
<evidence type="ECO:0000256" key="4">
    <source>
        <dbReference type="ARBA" id="ARBA00022519"/>
    </source>
</evidence>
<keyword evidence="2 8" id="KW-0813">Transport</keyword>
<dbReference type="Proteomes" id="UP000295496">
    <property type="component" value="Unassembled WGS sequence"/>
</dbReference>
<feature type="transmembrane region" description="Helical" evidence="9">
    <location>
        <begin position="357"/>
        <end position="381"/>
    </location>
</feature>
<feature type="transmembrane region" description="Helical" evidence="9">
    <location>
        <begin position="588"/>
        <end position="613"/>
    </location>
</feature>
<dbReference type="OrthoDB" id="8627919at2"/>
<comment type="subcellular location">
    <subcellularLocation>
        <location evidence="1 8">Cell inner membrane</location>
        <topology evidence="1 8">Multi-pass membrane protein</topology>
    </subcellularLocation>
</comment>
<evidence type="ECO:0000256" key="6">
    <source>
        <dbReference type="ARBA" id="ARBA00022989"/>
    </source>
</evidence>
<evidence type="ECO:0000259" key="11">
    <source>
        <dbReference type="Pfam" id="PF06808"/>
    </source>
</evidence>
<proteinExistence type="predicted"/>
<evidence type="ECO:0000256" key="5">
    <source>
        <dbReference type="ARBA" id="ARBA00022692"/>
    </source>
</evidence>
<keyword evidence="7 9" id="KW-0472">Membrane</keyword>
<evidence type="ECO:0000256" key="2">
    <source>
        <dbReference type="ARBA" id="ARBA00022448"/>
    </source>
</evidence>
<dbReference type="Pfam" id="PF06808">
    <property type="entry name" value="DctM"/>
    <property type="match status" value="1"/>
</dbReference>
<feature type="transmembrane region" description="Helical" evidence="9">
    <location>
        <begin position="328"/>
        <end position="351"/>
    </location>
</feature>
<dbReference type="GO" id="GO:0005886">
    <property type="term" value="C:plasma membrane"/>
    <property type="evidence" value="ECO:0007669"/>
    <property type="project" value="UniProtKB-SubCell"/>
</dbReference>
<dbReference type="Pfam" id="PF04290">
    <property type="entry name" value="DctQ"/>
    <property type="match status" value="1"/>
</dbReference>
<feature type="transmembrane region" description="Helical" evidence="9">
    <location>
        <begin position="457"/>
        <end position="482"/>
    </location>
</feature>
<organism evidence="12 13">
    <name type="scientific">Lonepinella koalarum</name>
    <dbReference type="NCBI Taxonomy" id="53417"/>
    <lineage>
        <taxon>Bacteria</taxon>
        <taxon>Pseudomonadati</taxon>
        <taxon>Pseudomonadota</taxon>
        <taxon>Gammaproteobacteria</taxon>
        <taxon>Pasteurellales</taxon>
        <taxon>Pasteurellaceae</taxon>
        <taxon>Lonepinella</taxon>
    </lineage>
</organism>
<feature type="transmembrane region" description="Helical" evidence="9">
    <location>
        <begin position="502"/>
        <end position="529"/>
    </location>
</feature>
<feature type="domain" description="Tripartite ATP-independent periplasmic transporters DctQ component" evidence="10">
    <location>
        <begin position="20"/>
        <end position="141"/>
    </location>
</feature>
<keyword evidence="6 9" id="KW-1133">Transmembrane helix</keyword>
<dbReference type="PANTHER" id="PTHR33362:SF3">
    <property type="entry name" value="SIALIC ACID TRAP TRANSPORTER PERMEASE PROTEIN SIAT"/>
    <property type="match status" value="1"/>
</dbReference>
<reference evidence="12 13" key="1">
    <citation type="submission" date="2019-03" db="EMBL/GenBank/DDBJ databases">
        <title>Genomic Encyclopedia of Type Strains, Phase IV (KMG-IV): sequencing the most valuable type-strain genomes for metagenomic binning, comparative biology and taxonomic classification.</title>
        <authorList>
            <person name="Goeker M."/>
        </authorList>
    </citation>
    <scope>NUCLEOTIDE SEQUENCE [LARGE SCALE GENOMIC DNA]</scope>
    <source>
        <strain evidence="12 13">DSM 10053</strain>
    </source>
</reference>
<feature type="transmembrane region" description="Helical" evidence="9">
    <location>
        <begin position="541"/>
        <end position="568"/>
    </location>
</feature>
<dbReference type="InterPro" id="IPR010656">
    <property type="entry name" value="DctM"/>
</dbReference>
<feature type="transmembrane region" description="Helical" evidence="9">
    <location>
        <begin position="242"/>
        <end position="263"/>
    </location>
</feature>
<evidence type="ECO:0000313" key="12">
    <source>
        <dbReference type="EMBL" id="TCK70047.1"/>
    </source>
</evidence>
<protein>
    <submittedName>
        <fullName evidence="12">Tripartite ATP-independent transporter DctM subunit</fullName>
    </submittedName>
</protein>
<feature type="transmembrane region" description="Helical" evidence="9">
    <location>
        <begin position="45"/>
        <end position="61"/>
    </location>
</feature>
<feature type="transmembrane region" description="Helical" evidence="9">
    <location>
        <begin position="429"/>
        <end position="445"/>
    </location>
</feature>
<feature type="transmembrane region" description="Helical" evidence="9">
    <location>
        <begin position="192"/>
        <end position="221"/>
    </location>
</feature>
<feature type="transmembrane region" description="Helical" evidence="9">
    <location>
        <begin position="283"/>
        <end position="307"/>
    </location>
</feature>
<name>A0A4R1KZE6_9PAST</name>
<dbReference type="GO" id="GO:0022857">
    <property type="term" value="F:transmembrane transporter activity"/>
    <property type="evidence" value="ECO:0007669"/>
    <property type="project" value="UniProtKB-UniRule"/>
</dbReference>
<feature type="transmembrane region" description="Helical" evidence="9">
    <location>
        <begin position="402"/>
        <end position="423"/>
    </location>
</feature>
<feature type="transmembrane region" description="Helical" evidence="9">
    <location>
        <begin position="82"/>
        <end position="102"/>
    </location>
</feature>
<keyword evidence="5 9" id="KW-0812">Transmembrane</keyword>
<feature type="transmembrane region" description="Helical" evidence="9">
    <location>
        <begin position="151"/>
        <end position="172"/>
    </location>
</feature>
<evidence type="ECO:0000256" key="8">
    <source>
        <dbReference type="RuleBase" id="RU369079"/>
    </source>
</evidence>
<keyword evidence="4 8" id="KW-0997">Cell inner membrane</keyword>
<evidence type="ECO:0000256" key="3">
    <source>
        <dbReference type="ARBA" id="ARBA00022475"/>
    </source>
</evidence>
<dbReference type="InterPro" id="IPR055348">
    <property type="entry name" value="DctQ"/>
</dbReference>
<comment type="caution">
    <text evidence="12">The sequence shown here is derived from an EMBL/GenBank/DDBJ whole genome shotgun (WGS) entry which is preliminary data.</text>
</comment>
<dbReference type="RefSeq" id="WP_132301639.1">
    <property type="nucleotide sequence ID" value="NZ_CP170642.1"/>
</dbReference>
<evidence type="ECO:0000256" key="1">
    <source>
        <dbReference type="ARBA" id="ARBA00004429"/>
    </source>
</evidence>
<accession>A0A4R1KZE6</accession>
<gene>
    <name evidence="12" type="ORF">EV692_1270</name>
</gene>
<dbReference type="PANTHER" id="PTHR33362">
    <property type="entry name" value="SIALIC ACID TRAP TRANSPORTER PERMEASE PROTEIN SIAT-RELATED"/>
    <property type="match status" value="1"/>
</dbReference>
<comment type="function">
    <text evidence="8">Part of the tripartite ATP-independent periplasmic (TRAP) transport system.</text>
</comment>
<keyword evidence="3" id="KW-1003">Cell membrane</keyword>
<keyword evidence="13" id="KW-1185">Reference proteome</keyword>
<feature type="domain" description="TRAP C4-dicarboxylate transport system permease DctM subunit" evidence="11">
    <location>
        <begin position="197"/>
        <end position="605"/>
    </location>
</feature>
<sequence>MKFFNKIEEWVGGTLLFIVFLILCAQVIARQIFDSPLIWSEELARLLFIYVSMFGISMAVRSQQHIYLDFITNLMPPKVKKATNTFVQLLIFASIIIFIHLGFKVWIGASFELVALEISDKWLYAAQAFISLLVLIRFLQAQTENFANQTSYLSATVFTIGAVILLALLFFVPDVFKVLRISQYVKLGDNAVYVVLLVWLVIMFLGTPVGWSLFIATLLYFSMTRWNIANSAANKLVDSLNSFSLLSVPFFILTGILMNGGGITERIFSFAKALLGHYTGGMGHVNIGASLLFSGMSGSAIADAGGLGQLEIKAMRDAGYDDDISGGITAASCIIGPLVPPSISMIIYGVIANQSIAKLFVAGFVPGVLITIALMTMNYFVSKKRGYPRTPKASMAELCTSFKSSIWAILTPIIIIGGIFSGMFTPTEAAVVAVAYSIIVSRFVYKELTLKLLFNSCVEAVAITGVTVLMVMTVTFFGDMIAREQVAMRLAEMFMAVADSPLTVLVMINLLLLFLGMFIDALALQFLVLPMLIPIAQHFGIDLIFFGVMTLLNMMIGILTPPMGMALFVVARVGNMSVSTVTKGVLPFLVPIFITLILITIFPEIITFIPNLLMPN</sequence>
<feature type="transmembrane region" description="Helical" evidence="9">
    <location>
        <begin position="122"/>
        <end position="139"/>
    </location>
</feature>